<accession>A0ABR3J2N4</accession>
<feature type="compositionally biased region" description="Polar residues" evidence="5">
    <location>
        <begin position="7"/>
        <end position="45"/>
    </location>
</feature>
<evidence type="ECO:0000256" key="2">
    <source>
        <dbReference type="ARBA" id="ARBA00022490"/>
    </source>
</evidence>
<evidence type="ECO:0000313" key="7">
    <source>
        <dbReference type="EMBL" id="KAL0949906.1"/>
    </source>
</evidence>
<feature type="compositionally biased region" description="Low complexity" evidence="5">
    <location>
        <begin position="1509"/>
        <end position="1534"/>
    </location>
</feature>
<gene>
    <name evidence="7" type="ORF">HGRIS_009934</name>
</gene>
<dbReference type="PANTHER" id="PTHR45615">
    <property type="entry name" value="MYOSIN HEAVY CHAIN, NON-MUSCLE"/>
    <property type="match status" value="1"/>
</dbReference>
<reference evidence="8" key="1">
    <citation type="submission" date="2024-06" db="EMBL/GenBank/DDBJ databases">
        <title>Multi-omics analyses provide insights into the biosynthesis of the anticancer antibiotic pleurotin in Hohenbuehelia grisea.</title>
        <authorList>
            <person name="Weaver J.A."/>
            <person name="Alberti F."/>
        </authorList>
    </citation>
    <scope>NUCLEOTIDE SEQUENCE [LARGE SCALE GENOMIC DNA]</scope>
    <source>
        <strain evidence="8">T-177</strain>
    </source>
</reference>
<feature type="region of interest" description="Disordered" evidence="5">
    <location>
        <begin position="1"/>
        <end position="49"/>
    </location>
</feature>
<feature type="compositionally biased region" description="Polar residues" evidence="5">
    <location>
        <begin position="1731"/>
        <end position="1752"/>
    </location>
</feature>
<feature type="compositionally biased region" description="Low complexity" evidence="5">
    <location>
        <begin position="1418"/>
        <end position="1441"/>
    </location>
</feature>
<feature type="region of interest" description="Disordered" evidence="5">
    <location>
        <begin position="1686"/>
        <end position="1799"/>
    </location>
</feature>
<feature type="compositionally biased region" description="Pro residues" evidence="5">
    <location>
        <begin position="1714"/>
        <end position="1725"/>
    </location>
</feature>
<feature type="coiled-coil region" evidence="4">
    <location>
        <begin position="831"/>
        <end position="858"/>
    </location>
</feature>
<dbReference type="InterPro" id="IPR003108">
    <property type="entry name" value="GAR_dom"/>
</dbReference>
<feature type="region of interest" description="Disordered" evidence="5">
    <location>
        <begin position="1405"/>
        <end position="1601"/>
    </location>
</feature>
<feature type="region of interest" description="Disordered" evidence="5">
    <location>
        <begin position="781"/>
        <end position="806"/>
    </location>
</feature>
<dbReference type="Gene3D" id="3.30.920.20">
    <property type="entry name" value="Gas2-like domain"/>
    <property type="match status" value="1"/>
</dbReference>
<dbReference type="PANTHER" id="PTHR45615:SF40">
    <property type="entry name" value="MYOSIN HEAVY CHAIN, NON-MUSCLE"/>
    <property type="match status" value="1"/>
</dbReference>
<dbReference type="Pfam" id="PF02187">
    <property type="entry name" value="GAS2"/>
    <property type="match status" value="1"/>
</dbReference>
<feature type="compositionally biased region" description="Basic and acidic residues" evidence="5">
    <location>
        <begin position="1686"/>
        <end position="1697"/>
    </location>
</feature>
<sequence length="1799" mass="199735">MTAVMVTPSTESGTLPVNDTDAQLGEQDSLSLTEPSAQNPAQQGDEQALESHEVIELQAFIERKAWIEEKIQVLGRMPPVEVFAGMEAVRASAEEVPGLPSRDELQRWMVEHDAIEKETEIFDAGEMQKLKKFTKAATQRNLSPEDTDLIELTLTVIYDLDKLMHLLRDRSENLELLGIRLSWEEYRCAAWSDIRGTLAEFKHFLETRAHWTPSIYDTFPRTNDTQSPSPPIPSRRGSVASIASVASVLSESSATSPGLSRANRYKLAEQVARDAAQVSSRLSGLRQGKIAAAGKALDKLIDSSRKPVPDEILDEQDRLEERGISELEPLGKFLNGAILQWRKADETYVETMKDQASAQNLIEELELAKLHHPNPSQSLQFFARLEKLRKRLALRSDPAAPGSIFPCPVHPLFPEQKDFNDSLINTLHTEIVTAIDLVKNVDALAKEYGDAAQCVQDADDFLNSARDLIKSFTSIVSRLQDGVPAQDDEGTPPLLTSDACLQPNRHSTFLALLPSFRSELDEINPKAQQLQESSTLTILRLDKPGVDPDFRSTVASEARALQAARDHANQVSQDVSARASRLREVRRIGACVEKGVKDMADMQRRLGELLERSRWRKPEETVEGVTSTPDSLQSISLPSPISFVELTEELNTMDQTFAGEVEQPLGSLSSALDAPLSEWFLSNVAAYKSSSAGAAASIGLLQSVQAQATVMHAVREEYNGLQSQLDDEIERSDLQSQVILATKLSDEDLDATETNMNTSTDALRTQVRTFVDGLTRRVPFIGHPSPQVFPSQDPSGSRRSYSEDLTTNRHGSTLDIQTLDASIRSECNHYAMRLHGSLQNLEQKKEQFQAARLALSVDNAISATLANLIIATDEISLLKDSLPSAIDDETTITMDSLQTLSKQLESALDTHHSKISPSFPPIRELLQQMDGIPAAREPSFHQNTQQPRIAALSDAETKFRILTADVDAFRARILQAQQIEARRLELEALELERLEKERLEQDRLAEERRVQAEQEKARAEEAEARRLEREQKELEERLKLEEERRQLQIERERILAEEAHHAKMEEERLAALEQLKLEGARLAAERRQQLENERLSAELAERERIERERLAAEEKSRLEAERLAEETRLRLEKEQIASEKAHLEREQSDFAEKLRTEEERLASERQLHAEKERAMSEESLRLTQEREAADKAKRATASQDVDDVFGFQVASSSKSPLSQELSNLKAQILALRKRIRNLSISDMARPTSTSARLPNVDRVKKVVAEFSTLQFEVEKLPQSTGDTTVDVELKSLRSEVQGSMALLDHVRQLGDLMHAVQACDAAFSDLLEHIDSYPAPPLGILSSGHTTVKNTPPEDQMAARLDFTQRLVDDVAQRAASVRDDARATAERTRITQTWAELEEMARDRMMGQKSRPGSVLSVGQNSSGRNSSSSVVSNRPAPSARKSQGYSSLSLGPSSRGRFLTPSAPATRRVVSGGHDSSNSRSSSRLPIVSSNRSVSGPMNPFHASTFSARQRTSSLSTTASTPSSRTPMRSRAQTGQSGRIASPAMSDASFTPSLKSTGRSGSTFGSTWSRAPRLSLSKGASPHKTPTAPKPKKTYVPNPKSKLDVAVGDVLNKLPVNITVEGISETWRDQSGKYWIGDQDPKLCFCRILRSHTVMVRVGGGWAELSKFIRDHFADSFRLLPESPHRHQGAQEEKWISSTTLLEKTQTNDTPLTPPRTPEPRFPFVPSFALSTPSGGSPHSVKSSPSTKGSPLTPLQFMRRAEPEAPFLRPSTPTKASGSRTKRTMPPTPARNSIWRP</sequence>
<evidence type="ECO:0000256" key="5">
    <source>
        <dbReference type="SAM" id="MobiDB-lite"/>
    </source>
</evidence>
<keyword evidence="8" id="KW-1185">Reference proteome</keyword>
<comment type="subcellular location">
    <subcellularLocation>
        <location evidence="1">Cytoplasm</location>
        <location evidence="1">Cytoskeleton</location>
    </subcellularLocation>
</comment>
<protein>
    <recommendedName>
        <fullName evidence="6">GAR domain-containing protein</fullName>
    </recommendedName>
</protein>
<dbReference type="SUPFAM" id="SSF143575">
    <property type="entry name" value="GAS2 domain-like"/>
    <property type="match status" value="1"/>
</dbReference>
<dbReference type="InterPro" id="IPR036534">
    <property type="entry name" value="GAR_dom_sf"/>
</dbReference>
<dbReference type="PROSITE" id="PS51460">
    <property type="entry name" value="GAR"/>
    <property type="match status" value="1"/>
</dbReference>
<feature type="compositionally biased region" description="Low complexity" evidence="5">
    <location>
        <begin position="1558"/>
        <end position="1571"/>
    </location>
</feature>
<keyword evidence="3" id="KW-0206">Cytoskeleton</keyword>
<name>A0ABR3J2N4_9AGAR</name>
<dbReference type="Proteomes" id="UP001556367">
    <property type="component" value="Unassembled WGS sequence"/>
</dbReference>
<dbReference type="SMART" id="SM00243">
    <property type="entry name" value="GAS2"/>
    <property type="match status" value="1"/>
</dbReference>
<feature type="compositionally biased region" description="Polar residues" evidence="5">
    <location>
        <begin position="788"/>
        <end position="806"/>
    </location>
</feature>
<feature type="compositionally biased region" description="Low complexity" evidence="5">
    <location>
        <begin position="1448"/>
        <end position="1459"/>
    </location>
</feature>
<feature type="compositionally biased region" description="Polar residues" evidence="5">
    <location>
        <begin position="1698"/>
        <end position="1711"/>
    </location>
</feature>
<keyword evidence="2" id="KW-0963">Cytoplasm</keyword>
<proteinExistence type="predicted"/>
<evidence type="ECO:0000256" key="3">
    <source>
        <dbReference type="ARBA" id="ARBA00023212"/>
    </source>
</evidence>
<evidence type="ECO:0000259" key="6">
    <source>
        <dbReference type="PROSITE" id="PS51460"/>
    </source>
</evidence>
<keyword evidence="4" id="KW-0175">Coiled coil</keyword>
<comment type="caution">
    <text evidence="7">The sequence shown here is derived from an EMBL/GenBank/DDBJ whole genome shotgun (WGS) entry which is preliminary data.</text>
</comment>
<feature type="domain" description="GAR" evidence="6">
    <location>
        <begin position="1600"/>
        <end position="1678"/>
    </location>
</feature>
<evidence type="ECO:0000313" key="8">
    <source>
        <dbReference type="Proteomes" id="UP001556367"/>
    </source>
</evidence>
<organism evidence="7 8">
    <name type="scientific">Hohenbuehelia grisea</name>
    <dbReference type="NCBI Taxonomy" id="104357"/>
    <lineage>
        <taxon>Eukaryota</taxon>
        <taxon>Fungi</taxon>
        <taxon>Dikarya</taxon>
        <taxon>Basidiomycota</taxon>
        <taxon>Agaricomycotina</taxon>
        <taxon>Agaricomycetes</taxon>
        <taxon>Agaricomycetidae</taxon>
        <taxon>Agaricales</taxon>
        <taxon>Pleurotineae</taxon>
        <taxon>Pleurotaceae</taxon>
        <taxon>Hohenbuehelia</taxon>
    </lineage>
</organism>
<feature type="compositionally biased region" description="Low complexity" evidence="5">
    <location>
        <begin position="1478"/>
        <end position="1495"/>
    </location>
</feature>
<evidence type="ECO:0000256" key="4">
    <source>
        <dbReference type="SAM" id="Coils"/>
    </source>
</evidence>
<dbReference type="EMBL" id="JASNQZ010000012">
    <property type="protein sequence ID" value="KAL0949906.1"/>
    <property type="molecule type" value="Genomic_DNA"/>
</dbReference>
<evidence type="ECO:0000256" key="1">
    <source>
        <dbReference type="ARBA" id="ARBA00004245"/>
    </source>
</evidence>
<feature type="region of interest" description="Disordered" evidence="5">
    <location>
        <begin position="1159"/>
        <end position="1186"/>
    </location>
</feature>